<keyword evidence="4" id="KW-0902">Two-component regulatory system</keyword>
<evidence type="ECO:0000256" key="7">
    <source>
        <dbReference type="PROSITE-ProRule" id="PRU00169"/>
    </source>
</evidence>
<evidence type="ECO:0000256" key="1">
    <source>
        <dbReference type="ARBA" id="ARBA00022553"/>
    </source>
</evidence>
<dbReference type="InterPro" id="IPR002078">
    <property type="entry name" value="Sigma_54_int"/>
</dbReference>
<feature type="domain" description="Response regulatory" evidence="9">
    <location>
        <begin position="5"/>
        <end position="118"/>
    </location>
</feature>
<dbReference type="PANTHER" id="PTHR32071">
    <property type="entry name" value="TRANSCRIPTIONAL REGULATORY PROTEIN"/>
    <property type="match status" value="1"/>
</dbReference>
<dbReference type="InterPro" id="IPR025943">
    <property type="entry name" value="Sigma_54_int_dom_ATP-bd_2"/>
</dbReference>
<dbReference type="InterPro" id="IPR009057">
    <property type="entry name" value="Homeodomain-like_sf"/>
</dbReference>
<dbReference type="GO" id="GO:0043565">
    <property type="term" value="F:sequence-specific DNA binding"/>
    <property type="evidence" value="ECO:0007669"/>
    <property type="project" value="InterPro"/>
</dbReference>
<dbReference type="Pfam" id="PF02954">
    <property type="entry name" value="HTH_8"/>
    <property type="match status" value="1"/>
</dbReference>
<dbReference type="FunFam" id="3.40.50.2300:FF:000018">
    <property type="entry name" value="DNA-binding transcriptional regulator NtrC"/>
    <property type="match status" value="1"/>
</dbReference>
<dbReference type="Gene3D" id="3.40.50.300">
    <property type="entry name" value="P-loop containing nucleotide triphosphate hydrolases"/>
    <property type="match status" value="1"/>
</dbReference>
<feature type="modified residue" description="4-aspartylphosphate" evidence="7">
    <location>
        <position position="54"/>
    </location>
</feature>
<dbReference type="CDD" id="cd00009">
    <property type="entry name" value="AAA"/>
    <property type="match status" value="1"/>
</dbReference>
<evidence type="ECO:0000259" key="8">
    <source>
        <dbReference type="PROSITE" id="PS50045"/>
    </source>
</evidence>
<organism evidence="10 11">
    <name type="scientific">Terriglobus saanensis (strain ATCC BAA-1853 / DSM 23119 / SP1PR4)</name>
    <dbReference type="NCBI Taxonomy" id="401053"/>
    <lineage>
        <taxon>Bacteria</taxon>
        <taxon>Pseudomonadati</taxon>
        <taxon>Acidobacteriota</taxon>
        <taxon>Terriglobia</taxon>
        <taxon>Terriglobales</taxon>
        <taxon>Acidobacteriaceae</taxon>
        <taxon>Terriglobus</taxon>
    </lineage>
</organism>
<proteinExistence type="predicted"/>
<evidence type="ECO:0000256" key="3">
    <source>
        <dbReference type="ARBA" id="ARBA00022840"/>
    </source>
</evidence>
<keyword evidence="11" id="KW-1185">Reference proteome</keyword>
<dbReference type="InterPro" id="IPR001789">
    <property type="entry name" value="Sig_transdc_resp-reg_receiver"/>
</dbReference>
<evidence type="ECO:0000256" key="5">
    <source>
        <dbReference type="ARBA" id="ARBA00023015"/>
    </source>
</evidence>
<dbReference type="SUPFAM" id="SSF52540">
    <property type="entry name" value="P-loop containing nucleoside triphosphate hydrolases"/>
    <property type="match status" value="1"/>
</dbReference>
<dbReference type="AlphaFoldDB" id="E8V8F5"/>
<dbReference type="FunFam" id="3.40.50.300:FF:000006">
    <property type="entry name" value="DNA-binding transcriptional regulator NtrC"/>
    <property type="match status" value="1"/>
</dbReference>
<dbReference type="InterPro" id="IPR003593">
    <property type="entry name" value="AAA+_ATPase"/>
</dbReference>
<dbReference type="InterPro" id="IPR011006">
    <property type="entry name" value="CheY-like_superfamily"/>
</dbReference>
<dbReference type="PROSITE" id="PS50045">
    <property type="entry name" value="SIGMA54_INTERACT_4"/>
    <property type="match status" value="1"/>
</dbReference>
<evidence type="ECO:0000256" key="6">
    <source>
        <dbReference type="ARBA" id="ARBA00023163"/>
    </source>
</evidence>
<dbReference type="InterPro" id="IPR058031">
    <property type="entry name" value="AAA_lid_NorR"/>
</dbReference>
<evidence type="ECO:0000259" key="9">
    <source>
        <dbReference type="PROSITE" id="PS50110"/>
    </source>
</evidence>
<dbReference type="Gene3D" id="1.10.10.60">
    <property type="entry name" value="Homeodomain-like"/>
    <property type="match status" value="1"/>
</dbReference>
<dbReference type="PRINTS" id="PR01590">
    <property type="entry name" value="HTHFIS"/>
</dbReference>
<evidence type="ECO:0000313" key="11">
    <source>
        <dbReference type="Proteomes" id="UP000006844"/>
    </source>
</evidence>
<dbReference type="PROSITE" id="PS00675">
    <property type="entry name" value="SIGMA54_INTERACT_1"/>
    <property type="match status" value="1"/>
</dbReference>
<dbReference type="SMART" id="SM00382">
    <property type="entry name" value="AAA"/>
    <property type="match status" value="1"/>
</dbReference>
<dbReference type="HOGENOM" id="CLU_000445_0_6_0"/>
<dbReference type="eggNOG" id="COG2204">
    <property type="taxonomic scope" value="Bacteria"/>
</dbReference>
<dbReference type="InterPro" id="IPR025662">
    <property type="entry name" value="Sigma_54_int_dom_ATP-bd_1"/>
</dbReference>
<dbReference type="SMART" id="SM00448">
    <property type="entry name" value="REC"/>
    <property type="match status" value="1"/>
</dbReference>
<dbReference type="KEGG" id="tsa:AciPR4_2132"/>
<dbReference type="Pfam" id="PF00158">
    <property type="entry name" value="Sigma54_activat"/>
    <property type="match status" value="1"/>
</dbReference>
<dbReference type="RefSeq" id="WP_013568667.1">
    <property type="nucleotide sequence ID" value="NC_014963.1"/>
</dbReference>
<dbReference type="InterPro" id="IPR027417">
    <property type="entry name" value="P-loop_NTPase"/>
</dbReference>
<dbReference type="Pfam" id="PF25601">
    <property type="entry name" value="AAA_lid_14"/>
    <property type="match status" value="1"/>
</dbReference>
<sequence>MKQKHILVVDDDSSLRRVMKMQLEEAGYEVSLASDGEEAWIKLQETEPYLVITDLRMPTTGLELLRCITKEGLQTTVIVITAFGTVETAVEAMKLGAYDYVTKPVDFDALLVVVHRAMERQNLLEEVRNLRSALDARYGFEGIVGQSKSFLRVLDQAARVSQRDTTVLIEGETGTGKELVARAIHHNSQRRNRPFIAINCGAIPHELVESELFGYTRGAFTGAVAHKQGRFEAADGGTVFLDEVGELPLEAQVKLLRVLQGGEVPKIGANTPIKVDVRVITATHRNLAAMVEDGTFREDLYYRLAVVPLRIPPLRERREDIPGLIEALFLRAKKLHHLEQVTLSSGVRRRMTAYSWPGNVRQMENVIERLLVLSASDLITEEDLPEELTSASANNVSTADFWRDLPEQGISLEAVERNLICRALERCGGNQTHAARFLDISRRTLIYRMEKHGLASAEATTADNPSQG</sequence>
<protein>
    <submittedName>
        <fullName evidence="10">Two component, sigma54 specific, transcriptional regulator, Fis family</fullName>
    </submittedName>
</protein>
<evidence type="ECO:0000256" key="4">
    <source>
        <dbReference type="ARBA" id="ARBA00023012"/>
    </source>
</evidence>
<dbReference type="GO" id="GO:0005524">
    <property type="term" value="F:ATP binding"/>
    <property type="evidence" value="ECO:0007669"/>
    <property type="project" value="UniProtKB-KW"/>
</dbReference>
<dbReference type="PROSITE" id="PS00676">
    <property type="entry name" value="SIGMA54_INTERACT_2"/>
    <property type="match status" value="1"/>
</dbReference>
<dbReference type="PROSITE" id="PS50110">
    <property type="entry name" value="RESPONSE_REGULATORY"/>
    <property type="match status" value="1"/>
</dbReference>
<name>E8V8F5_TERSS</name>
<keyword evidence="5" id="KW-0805">Transcription regulation</keyword>
<accession>E8V8F5</accession>
<keyword evidence="6" id="KW-0804">Transcription</keyword>
<dbReference type="SUPFAM" id="SSF46689">
    <property type="entry name" value="Homeodomain-like"/>
    <property type="match status" value="1"/>
</dbReference>
<dbReference type="EMBL" id="CP002467">
    <property type="protein sequence ID" value="ADV82934.1"/>
    <property type="molecule type" value="Genomic_DNA"/>
</dbReference>
<dbReference type="Pfam" id="PF00072">
    <property type="entry name" value="Response_reg"/>
    <property type="match status" value="1"/>
</dbReference>
<dbReference type="SUPFAM" id="SSF52172">
    <property type="entry name" value="CheY-like"/>
    <property type="match status" value="1"/>
</dbReference>
<dbReference type="GO" id="GO:0000160">
    <property type="term" value="P:phosphorelay signal transduction system"/>
    <property type="evidence" value="ECO:0007669"/>
    <property type="project" value="UniProtKB-KW"/>
</dbReference>
<reference evidence="10 11" key="1">
    <citation type="journal article" date="2012" name="Stand. Genomic Sci.">
        <title>Complete genome sequence of Terriglobus saanensis type strain SP1PR4(T), an Acidobacteria from tundra soil.</title>
        <authorList>
            <person name="Rawat S.R."/>
            <person name="Mannisto M.K."/>
            <person name="Starovoytov V."/>
            <person name="Goodwin L."/>
            <person name="Nolan M."/>
            <person name="Hauser L."/>
            <person name="Land M."/>
            <person name="Davenport K.W."/>
            <person name="Woyke T."/>
            <person name="Haggblom M.M."/>
        </authorList>
    </citation>
    <scope>NUCLEOTIDE SEQUENCE</scope>
    <source>
        <strain evidence="11">ATCC BAA-1853 / DSM 23119 / SP1PR4</strain>
    </source>
</reference>
<keyword evidence="2" id="KW-0547">Nucleotide-binding</keyword>
<evidence type="ECO:0000256" key="2">
    <source>
        <dbReference type="ARBA" id="ARBA00022741"/>
    </source>
</evidence>
<dbReference type="STRING" id="401053.AciPR4_2132"/>
<dbReference type="Gene3D" id="3.40.50.2300">
    <property type="match status" value="1"/>
</dbReference>
<dbReference type="OrthoDB" id="9803970at2"/>
<feature type="domain" description="Sigma-54 factor interaction" evidence="8">
    <location>
        <begin position="143"/>
        <end position="372"/>
    </location>
</feature>
<evidence type="ECO:0000313" key="10">
    <source>
        <dbReference type="EMBL" id="ADV82934.1"/>
    </source>
</evidence>
<dbReference type="GO" id="GO:0006355">
    <property type="term" value="P:regulation of DNA-templated transcription"/>
    <property type="evidence" value="ECO:0007669"/>
    <property type="project" value="InterPro"/>
</dbReference>
<dbReference type="InterPro" id="IPR002197">
    <property type="entry name" value="HTH_Fis"/>
</dbReference>
<dbReference type="PANTHER" id="PTHR32071:SF113">
    <property type="entry name" value="ALGINATE BIOSYNTHESIS TRANSCRIPTIONAL REGULATORY PROTEIN ALGB"/>
    <property type="match status" value="1"/>
</dbReference>
<keyword evidence="3" id="KW-0067">ATP-binding</keyword>
<dbReference type="Proteomes" id="UP000006844">
    <property type="component" value="Chromosome"/>
</dbReference>
<dbReference type="Gene3D" id="1.10.8.60">
    <property type="match status" value="1"/>
</dbReference>
<gene>
    <name evidence="10" type="ordered locus">AciPR4_2132</name>
</gene>
<keyword evidence="1 7" id="KW-0597">Phosphoprotein</keyword>